<feature type="region of interest" description="Disordered" evidence="7">
    <location>
        <begin position="186"/>
        <end position="224"/>
    </location>
</feature>
<evidence type="ECO:0000313" key="10">
    <source>
        <dbReference type="EMBL" id="CAG8735122.1"/>
    </source>
</evidence>
<evidence type="ECO:0000256" key="1">
    <source>
        <dbReference type="ARBA" id="ARBA00004370"/>
    </source>
</evidence>
<feature type="transmembrane region" description="Helical" evidence="8">
    <location>
        <begin position="518"/>
        <end position="536"/>
    </location>
</feature>
<gene>
    <name evidence="10" type="ORF">GMARGA_LOCUS14769</name>
</gene>
<organism evidence="10 11">
    <name type="scientific">Gigaspora margarita</name>
    <dbReference type="NCBI Taxonomy" id="4874"/>
    <lineage>
        <taxon>Eukaryota</taxon>
        <taxon>Fungi</taxon>
        <taxon>Fungi incertae sedis</taxon>
        <taxon>Mucoromycota</taxon>
        <taxon>Glomeromycotina</taxon>
        <taxon>Glomeromycetes</taxon>
        <taxon>Diversisporales</taxon>
        <taxon>Gigasporaceae</taxon>
        <taxon>Gigaspora</taxon>
    </lineage>
</organism>
<dbReference type="PROSITE" id="PS50939">
    <property type="entry name" value="CYTOCHROME_B561"/>
    <property type="match status" value="1"/>
</dbReference>
<evidence type="ECO:0000256" key="8">
    <source>
        <dbReference type="SAM" id="Phobius"/>
    </source>
</evidence>
<evidence type="ECO:0000256" key="7">
    <source>
        <dbReference type="SAM" id="MobiDB-lite"/>
    </source>
</evidence>
<dbReference type="EMBL" id="CAJVQB010009921">
    <property type="protein sequence ID" value="CAG8735122.1"/>
    <property type="molecule type" value="Genomic_DNA"/>
</dbReference>
<name>A0ABN7V5V9_GIGMA</name>
<evidence type="ECO:0000256" key="3">
    <source>
        <dbReference type="ARBA" id="ARBA00022692"/>
    </source>
</evidence>
<evidence type="ECO:0000256" key="2">
    <source>
        <dbReference type="ARBA" id="ARBA00022448"/>
    </source>
</evidence>
<accession>A0ABN7V5V9</accession>
<feature type="transmembrane region" description="Helical" evidence="8">
    <location>
        <begin position="585"/>
        <end position="607"/>
    </location>
</feature>
<reference evidence="10 11" key="1">
    <citation type="submission" date="2021-06" db="EMBL/GenBank/DDBJ databases">
        <authorList>
            <person name="Kallberg Y."/>
            <person name="Tangrot J."/>
            <person name="Rosling A."/>
        </authorList>
    </citation>
    <scope>NUCLEOTIDE SEQUENCE [LARGE SCALE GENOMIC DNA]</scope>
    <source>
        <strain evidence="10 11">120-4 pot B 10/14</strain>
    </source>
</reference>
<feature type="domain" description="Cytochrome b561" evidence="9">
    <location>
        <begin position="414"/>
        <end position="607"/>
    </location>
</feature>
<feature type="transmembrane region" description="Helical" evidence="8">
    <location>
        <begin position="483"/>
        <end position="506"/>
    </location>
</feature>
<dbReference type="InterPro" id="IPR006593">
    <property type="entry name" value="Cyt_b561/ferric_Rdtase_TM"/>
</dbReference>
<dbReference type="InterPro" id="IPR032675">
    <property type="entry name" value="LRR_dom_sf"/>
</dbReference>
<keyword evidence="4" id="KW-0249">Electron transport</keyword>
<evidence type="ECO:0000256" key="4">
    <source>
        <dbReference type="ARBA" id="ARBA00022982"/>
    </source>
</evidence>
<protein>
    <submittedName>
        <fullName evidence="10">15587_t:CDS:1</fullName>
    </submittedName>
</protein>
<comment type="caution">
    <text evidence="10">The sequence shown here is derived from an EMBL/GenBank/DDBJ whole genome shotgun (WGS) entry which is preliminary data.</text>
</comment>
<sequence>MYKTPEQWLKELNVQANPSEIARFMDAQKWLDQKHPNKQKVEEIIHDNCVEKFLIGKLVIRDFPKLKKASFINSGDLLKIEIINCPQLDDFECMGSPIKEIDFGESNKLERIYIPDNLLETIKIPANPVGLVKLYVHNNRLSSQILQILAPFVKTMPFGMPFKYYEYSAKDKEKLKSILSKKVSQTTEISSSSTSNQSQPRTETPKKNAYLQLKQQEDRNKNREKRLQKDLLKKLTNEELQKISDISQEISDLEKKVKDLEMSVQTEAMTESFQISSWLQATISDNAYCNSDADYCFNITLPDKNLPDDQKWVEFRLESQPTAGWLGIGIGQGMSGYLIAITLSQRSGGMPDEPKATNYQSDLQLVPNKTSGLINNRLVVYFRRLQTVRDSTINETQNFAWAYSTNRPSGKDPTSTITKHIYKDNIVLDLANTGLENSSGSSNTYNKLIISHAIIMFLAWMVFLPGAVFVARFARTLSFWVQLHMSIQIFIVVPLVIAGSVIVYVAVGGYQTSDPHKILGLILFICLFVQIFIGLFHHKTYDAYREHTPWWTHLHRWLGRAIVTLAIFQVPLGLSLYGAQMSIFYIYYVYVSIVIIIFSILSVRLCYNNVRKDSRDEFRRMNNSDD</sequence>
<evidence type="ECO:0000256" key="5">
    <source>
        <dbReference type="ARBA" id="ARBA00022989"/>
    </source>
</evidence>
<dbReference type="PANTHER" id="PTHR47797:SF3">
    <property type="entry name" value="CYTOCHROME B561 DOMAIN-CONTAINING PROTEIN"/>
    <property type="match status" value="1"/>
</dbReference>
<feature type="transmembrane region" description="Helical" evidence="8">
    <location>
        <begin position="448"/>
        <end position="471"/>
    </location>
</feature>
<dbReference type="Gene3D" id="1.20.120.1770">
    <property type="match status" value="1"/>
</dbReference>
<evidence type="ECO:0000256" key="6">
    <source>
        <dbReference type="ARBA" id="ARBA00023136"/>
    </source>
</evidence>
<dbReference type="Proteomes" id="UP000789901">
    <property type="component" value="Unassembled WGS sequence"/>
</dbReference>
<proteinExistence type="predicted"/>
<dbReference type="CDD" id="cd08760">
    <property type="entry name" value="Cyt_b561_FRRS1_like"/>
    <property type="match status" value="1"/>
</dbReference>
<dbReference type="Pfam" id="PF16010">
    <property type="entry name" value="CDH-cyt"/>
    <property type="match status" value="1"/>
</dbReference>
<keyword evidence="3 8" id="KW-0812">Transmembrane</keyword>
<dbReference type="SUPFAM" id="SSF49344">
    <property type="entry name" value="CBD9-like"/>
    <property type="match status" value="1"/>
</dbReference>
<dbReference type="Gene3D" id="3.80.10.10">
    <property type="entry name" value="Ribonuclease Inhibitor"/>
    <property type="match status" value="1"/>
</dbReference>
<keyword evidence="5 8" id="KW-1133">Transmembrane helix</keyword>
<keyword evidence="6 8" id="KW-0472">Membrane</keyword>
<dbReference type="CDD" id="cd09630">
    <property type="entry name" value="CDH_like_cytochrome"/>
    <property type="match status" value="1"/>
</dbReference>
<feature type="compositionally biased region" description="Low complexity" evidence="7">
    <location>
        <begin position="186"/>
        <end position="199"/>
    </location>
</feature>
<dbReference type="PANTHER" id="PTHR47797">
    <property type="entry name" value="DEHYDROGENASE, PUTATIVE (AFU_ORTHOLOGUE AFUA_8G05805)-RELATED"/>
    <property type="match status" value="1"/>
</dbReference>
<feature type="compositionally biased region" description="Basic and acidic residues" evidence="7">
    <location>
        <begin position="215"/>
        <end position="224"/>
    </location>
</feature>
<feature type="transmembrane region" description="Helical" evidence="8">
    <location>
        <begin position="557"/>
        <end position="579"/>
    </location>
</feature>
<comment type="subcellular location">
    <subcellularLocation>
        <location evidence="1">Membrane</location>
    </subcellularLocation>
</comment>
<dbReference type="InterPro" id="IPR015920">
    <property type="entry name" value="Cellobiose_DH-like_cyt"/>
</dbReference>
<evidence type="ECO:0000259" key="9">
    <source>
        <dbReference type="PROSITE" id="PS50939"/>
    </source>
</evidence>
<evidence type="ECO:0000313" key="11">
    <source>
        <dbReference type="Proteomes" id="UP000789901"/>
    </source>
</evidence>
<keyword evidence="11" id="KW-1185">Reference proteome</keyword>
<dbReference type="SMART" id="SM00665">
    <property type="entry name" value="B561"/>
    <property type="match status" value="1"/>
</dbReference>
<keyword evidence="2" id="KW-0813">Transport</keyword>